<evidence type="ECO:0000256" key="5">
    <source>
        <dbReference type="ARBA" id="ARBA00022692"/>
    </source>
</evidence>
<feature type="domain" description="Bulb-type lectin" evidence="23">
    <location>
        <begin position="148"/>
        <end position="274"/>
    </location>
</feature>
<evidence type="ECO:0000256" key="14">
    <source>
        <dbReference type="ARBA" id="ARBA00023170"/>
    </source>
</evidence>
<dbReference type="PANTHER" id="PTHR47976">
    <property type="entry name" value="G-TYPE LECTIN S-RECEPTOR-LIKE SERINE/THREONINE-PROTEIN KINASE SD2-5"/>
    <property type="match status" value="1"/>
</dbReference>
<keyword evidence="2 18" id="KW-0723">Serine/threonine-protein kinase</keyword>
<dbReference type="GO" id="GO:0005524">
    <property type="term" value="F:ATP binding"/>
    <property type="evidence" value="ECO:0007669"/>
    <property type="project" value="UniProtKB-UniRule"/>
</dbReference>
<dbReference type="InterPro" id="IPR024171">
    <property type="entry name" value="SRK-like_kinase"/>
</dbReference>
<dbReference type="InterPro" id="IPR011009">
    <property type="entry name" value="Kinase-like_dom_sf"/>
</dbReference>
<proteinExistence type="inferred from homology"/>
<evidence type="ECO:0000256" key="19">
    <source>
        <dbReference type="PROSITE-ProRule" id="PRU10141"/>
    </source>
</evidence>
<comment type="catalytic activity">
    <reaction evidence="16 18">
        <text>L-threonyl-[protein] + ATP = O-phospho-L-threonyl-[protein] + ADP + H(+)</text>
        <dbReference type="Rhea" id="RHEA:46608"/>
        <dbReference type="Rhea" id="RHEA-COMP:11060"/>
        <dbReference type="Rhea" id="RHEA-COMP:11605"/>
        <dbReference type="ChEBI" id="CHEBI:15378"/>
        <dbReference type="ChEBI" id="CHEBI:30013"/>
        <dbReference type="ChEBI" id="CHEBI:30616"/>
        <dbReference type="ChEBI" id="CHEBI:61977"/>
        <dbReference type="ChEBI" id="CHEBI:456216"/>
        <dbReference type="EC" id="2.7.11.1"/>
    </reaction>
</comment>
<dbReference type="InterPro" id="IPR051343">
    <property type="entry name" value="G-type_lectin_kinases/EP1-like"/>
</dbReference>
<dbReference type="GO" id="GO:0048544">
    <property type="term" value="P:recognition of pollen"/>
    <property type="evidence" value="ECO:0007669"/>
    <property type="project" value="InterPro"/>
</dbReference>
<dbReference type="Pfam" id="PF01453">
    <property type="entry name" value="B_lectin"/>
    <property type="match status" value="1"/>
</dbReference>
<dbReference type="PROSITE" id="PS50927">
    <property type="entry name" value="BULB_LECTIN"/>
    <property type="match status" value="2"/>
</dbReference>
<feature type="domain" description="Protein kinase" evidence="22">
    <location>
        <begin position="496"/>
        <end position="778"/>
    </location>
</feature>
<gene>
    <name evidence="25" type="ORF">RJ640_003771</name>
</gene>
<dbReference type="Gene3D" id="2.90.10.10">
    <property type="entry name" value="Bulb-type lectin domain"/>
    <property type="match status" value="2"/>
</dbReference>
<evidence type="ECO:0000256" key="20">
    <source>
        <dbReference type="SAM" id="Phobius"/>
    </source>
</evidence>
<evidence type="ECO:0000313" key="26">
    <source>
        <dbReference type="Proteomes" id="UP001187471"/>
    </source>
</evidence>
<organism evidence="25 26">
    <name type="scientific">Escallonia rubra</name>
    <dbReference type="NCBI Taxonomy" id="112253"/>
    <lineage>
        <taxon>Eukaryota</taxon>
        <taxon>Viridiplantae</taxon>
        <taxon>Streptophyta</taxon>
        <taxon>Embryophyta</taxon>
        <taxon>Tracheophyta</taxon>
        <taxon>Spermatophyta</taxon>
        <taxon>Magnoliopsida</taxon>
        <taxon>eudicotyledons</taxon>
        <taxon>Gunneridae</taxon>
        <taxon>Pentapetalae</taxon>
        <taxon>asterids</taxon>
        <taxon>campanulids</taxon>
        <taxon>Escalloniales</taxon>
        <taxon>Escalloniaceae</taxon>
        <taxon>Escallonia</taxon>
    </lineage>
</organism>
<keyword evidence="13" id="KW-1015">Disulfide bond</keyword>
<evidence type="ECO:0000256" key="10">
    <source>
        <dbReference type="ARBA" id="ARBA00022840"/>
    </source>
</evidence>
<name>A0AA88QGP9_9ASTE</name>
<keyword evidence="9 18" id="KW-0418">Kinase</keyword>
<dbReference type="Proteomes" id="UP001187471">
    <property type="component" value="Unassembled WGS sequence"/>
</dbReference>
<dbReference type="PROSITE" id="PS00108">
    <property type="entry name" value="PROTEIN_KINASE_ST"/>
    <property type="match status" value="1"/>
</dbReference>
<keyword evidence="3" id="KW-0245">EGF-like domain</keyword>
<keyword evidence="11 20" id="KW-1133">Transmembrane helix</keyword>
<dbReference type="EC" id="2.7.11.1" evidence="18"/>
<dbReference type="PIRSF" id="PIRSF000641">
    <property type="entry name" value="SRK"/>
    <property type="match status" value="1"/>
</dbReference>
<keyword evidence="4 18" id="KW-0808">Transferase</keyword>
<comment type="catalytic activity">
    <reaction evidence="17 18">
        <text>L-seryl-[protein] + ATP = O-phospho-L-seryl-[protein] + ADP + H(+)</text>
        <dbReference type="Rhea" id="RHEA:17989"/>
        <dbReference type="Rhea" id="RHEA-COMP:9863"/>
        <dbReference type="Rhea" id="RHEA-COMP:11604"/>
        <dbReference type="ChEBI" id="CHEBI:15378"/>
        <dbReference type="ChEBI" id="CHEBI:29999"/>
        <dbReference type="ChEBI" id="CHEBI:30616"/>
        <dbReference type="ChEBI" id="CHEBI:83421"/>
        <dbReference type="ChEBI" id="CHEBI:456216"/>
        <dbReference type="EC" id="2.7.11.1"/>
    </reaction>
</comment>
<evidence type="ECO:0000259" key="22">
    <source>
        <dbReference type="PROSITE" id="PS50011"/>
    </source>
</evidence>
<keyword evidence="14" id="KW-0675">Receptor</keyword>
<keyword evidence="5 20" id="KW-0812">Transmembrane</keyword>
<evidence type="ECO:0000256" key="16">
    <source>
        <dbReference type="ARBA" id="ARBA00047899"/>
    </source>
</evidence>
<dbReference type="Gene3D" id="3.30.200.20">
    <property type="entry name" value="Phosphorylase Kinase, domain 1"/>
    <property type="match status" value="1"/>
</dbReference>
<dbReference type="Gene3D" id="1.10.510.10">
    <property type="entry name" value="Transferase(Phosphotransferase) domain 1"/>
    <property type="match status" value="1"/>
</dbReference>
<dbReference type="FunFam" id="2.90.10.10:FF:000013">
    <property type="entry name" value="G-type lectin S-receptor-like serine/threonine-protein kinase LECRK1"/>
    <property type="match status" value="1"/>
</dbReference>
<evidence type="ECO:0000256" key="4">
    <source>
        <dbReference type="ARBA" id="ARBA00022679"/>
    </source>
</evidence>
<keyword evidence="10 18" id="KW-0067">ATP-binding</keyword>
<dbReference type="InterPro" id="IPR001480">
    <property type="entry name" value="Bulb-type_lectin_dom"/>
</dbReference>
<dbReference type="InterPro" id="IPR000719">
    <property type="entry name" value="Prot_kinase_dom"/>
</dbReference>
<comment type="subcellular location">
    <subcellularLocation>
        <location evidence="1">Membrane</location>
        <topology evidence="1">Single-pass type I membrane protein</topology>
    </subcellularLocation>
</comment>
<dbReference type="InterPro" id="IPR003609">
    <property type="entry name" value="Pan_app"/>
</dbReference>
<dbReference type="PROSITE" id="PS50948">
    <property type="entry name" value="PAN"/>
    <property type="match status" value="1"/>
</dbReference>
<keyword evidence="12 20" id="KW-0472">Membrane</keyword>
<dbReference type="SMART" id="SM00220">
    <property type="entry name" value="S_TKc"/>
    <property type="match status" value="1"/>
</dbReference>
<dbReference type="InterPro" id="IPR017441">
    <property type="entry name" value="Protein_kinase_ATP_BS"/>
</dbReference>
<keyword evidence="8 18" id="KW-0547">Nucleotide-binding</keyword>
<dbReference type="PROSITE" id="PS00107">
    <property type="entry name" value="PROTEIN_KINASE_ATP"/>
    <property type="match status" value="1"/>
</dbReference>
<feature type="signal peptide" evidence="21">
    <location>
        <begin position="1"/>
        <end position="22"/>
    </location>
</feature>
<protein>
    <recommendedName>
        <fullName evidence="18">Receptor-like serine/threonine-protein kinase</fullName>
        <ecNumber evidence="18">2.7.11.1</ecNumber>
    </recommendedName>
</protein>
<evidence type="ECO:0000256" key="1">
    <source>
        <dbReference type="ARBA" id="ARBA00004479"/>
    </source>
</evidence>
<feature type="domain" description="Bulb-type lectin" evidence="23">
    <location>
        <begin position="26"/>
        <end position="145"/>
    </location>
</feature>
<dbReference type="GO" id="GO:0016020">
    <property type="term" value="C:membrane"/>
    <property type="evidence" value="ECO:0007669"/>
    <property type="project" value="UniProtKB-SubCell"/>
</dbReference>
<feature type="transmembrane region" description="Helical" evidence="20">
    <location>
        <begin position="436"/>
        <end position="459"/>
    </location>
</feature>
<dbReference type="EMBL" id="JAVXUO010002955">
    <property type="protein sequence ID" value="KAK2968037.1"/>
    <property type="molecule type" value="Genomic_DNA"/>
</dbReference>
<dbReference type="SMART" id="SM00108">
    <property type="entry name" value="B_lectin"/>
    <property type="match status" value="2"/>
</dbReference>
<evidence type="ECO:0000256" key="7">
    <source>
        <dbReference type="ARBA" id="ARBA00022734"/>
    </source>
</evidence>
<keyword evidence="26" id="KW-1185">Reference proteome</keyword>
<comment type="caution">
    <text evidence="25">The sequence shown here is derived from an EMBL/GenBank/DDBJ whole genome shotgun (WGS) entry which is preliminary data.</text>
</comment>
<evidence type="ECO:0000256" key="3">
    <source>
        <dbReference type="ARBA" id="ARBA00022536"/>
    </source>
</evidence>
<evidence type="ECO:0000256" key="2">
    <source>
        <dbReference type="ARBA" id="ARBA00022527"/>
    </source>
</evidence>
<dbReference type="PANTHER" id="PTHR47976:SF7">
    <property type="entry name" value="RECEPTOR-LIKE SERINE_THREONINE-PROTEIN KINASE"/>
    <property type="match status" value="1"/>
</dbReference>
<evidence type="ECO:0000256" key="6">
    <source>
        <dbReference type="ARBA" id="ARBA00022729"/>
    </source>
</evidence>
<dbReference type="Pfam" id="PF00954">
    <property type="entry name" value="S_locus_glycop"/>
    <property type="match status" value="1"/>
</dbReference>
<dbReference type="FunFam" id="2.90.10.30:FF:000001">
    <property type="entry name" value="Serine/threonine-protein kinase"/>
    <property type="match status" value="1"/>
</dbReference>
<evidence type="ECO:0000256" key="8">
    <source>
        <dbReference type="ARBA" id="ARBA00022741"/>
    </source>
</evidence>
<evidence type="ECO:0000256" key="13">
    <source>
        <dbReference type="ARBA" id="ARBA00023157"/>
    </source>
</evidence>
<evidence type="ECO:0000256" key="21">
    <source>
        <dbReference type="SAM" id="SignalP"/>
    </source>
</evidence>
<dbReference type="FunFam" id="1.10.510.10:FF:000237">
    <property type="entry name" value="G-type lectin S-receptor-like serine/threonine-protein kinase"/>
    <property type="match status" value="1"/>
</dbReference>
<feature type="binding site" evidence="19">
    <location>
        <position position="525"/>
    </location>
    <ligand>
        <name>ATP</name>
        <dbReference type="ChEBI" id="CHEBI:30616"/>
    </ligand>
</feature>
<comment type="similarity">
    <text evidence="18">Belongs to the protein kinase superfamily. Ser/Thr protein kinase family.</text>
</comment>
<accession>A0AA88QGP9</accession>
<dbReference type="GO" id="GO:0004674">
    <property type="term" value="F:protein serine/threonine kinase activity"/>
    <property type="evidence" value="ECO:0007669"/>
    <property type="project" value="UniProtKB-KW"/>
</dbReference>
<keyword evidence="7" id="KW-0430">Lectin</keyword>
<dbReference type="CDD" id="cd14066">
    <property type="entry name" value="STKc_IRAK"/>
    <property type="match status" value="1"/>
</dbReference>
<evidence type="ECO:0000256" key="12">
    <source>
        <dbReference type="ARBA" id="ARBA00023136"/>
    </source>
</evidence>
<evidence type="ECO:0000259" key="23">
    <source>
        <dbReference type="PROSITE" id="PS50927"/>
    </source>
</evidence>
<reference evidence="25" key="1">
    <citation type="submission" date="2022-12" db="EMBL/GenBank/DDBJ databases">
        <title>Draft genome assemblies for two species of Escallonia (Escalloniales).</title>
        <authorList>
            <person name="Chanderbali A."/>
            <person name="Dervinis C."/>
            <person name="Anghel I."/>
            <person name="Soltis D."/>
            <person name="Soltis P."/>
            <person name="Zapata F."/>
        </authorList>
    </citation>
    <scope>NUCLEOTIDE SEQUENCE</scope>
    <source>
        <strain evidence="25">UCBG92.1500</strain>
        <tissue evidence="25">Leaf</tissue>
    </source>
</reference>
<evidence type="ECO:0000256" key="9">
    <source>
        <dbReference type="ARBA" id="ARBA00022777"/>
    </source>
</evidence>
<dbReference type="InterPro" id="IPR000858">
    <property type="entry name" value="S_locus_glycoprot_dom"/>
</dbReference>
<dbReference type="SUPFAM" id="SSF51110">
    <property type="entry name" value="alpha-D-mannose-specific plant lectins"/>
    <property type="match status" value="2"/>
</dbReference>
<evidence type="ECO:0000259" key="24">
    <source>
        <dbReference type="PROSITE" id="PS50948"/>
    </source>
</evidence>
<dbReference type="SUPFAM" id="SSF56112">
    <property type="entry name" value="Protein kinase-like (PK-like)"/>
    <property type="match status" value="1"/>
</dbReference>
<dbReference type="GO" id="GO:0030246">
    <property type="term" value="F:carbohydrate binding"/>
    <property type="evidence" value="ECO:0007669"/>
    <property type="project" value="UniProtKB-KW"/>
</dbReference>
<keyword evidence="15" id="KW-0325">Glycoprotein</keyword>
<evidence type="ECO:0000256" key="18">
    <source>
        <dbReference type="PIRNR" id="PIRNR000641"/>
    </source>
</evidence>
<dbReference type="FunFam" id="2.90.10.10:FF:000026">
    <property type="entry name" value="Serine/threonine-protein kinase"/>
    <property type="match status" value="1"/>
</dbReference>
<dbReference type="AlphaFoldDB" id="A0AA88QGP9"/>
<feature type="chain" id="PRO_5041689987" description="Receptor-like serine/threonine-protein kinase" evidence="21">
    <location>
        <begin position="23"/>
        <end position="781"/>
    </location>
</feature>
<dbReference type="InterPro" id="IPR036426">
    <property type="entry name" value="Bulb-type_lectin_dom_sf"/>
</dbReference>
<feature type="domain" description="Apple" evidence="24">
    <location>
        <begin position="331"/>
        <end position="412"/>
    </location>
</feature>
<dbReference type="PROSITE" id="PS50011">
    <property type="entry name" value="PROTEIN_KINASE_DOM"/>
    <property type="match status" value="1"/>
</dbReference>
<evidence type="ECO:0000313" key="25">
    <source>
        <dbReference type="EMBL" id="KAK2968037.1"/>
    </source>
</evidence>
<dbReference type="Pfam" id="PF00069">
    <property type="entry name" value="Pkinase"/>
    <property type="match status" value="1"/>
</dbReference>
<keyword evidence="6 21" id="KW-0732">Signal</keyword>
<dbReference type="FunFam" id="3.30.200.20:FF:000059">
    <property type="entry name" value="S-receptor-like serine/threonine-protein kinase"/>
    <property type="match status" value="1"/>
</dbReference>
<evidence type="ECO:0000256" key="15">
    <source>
        <dbReference type="ARBA" id="ARBA00023180"/>
    </source>
</evidence>
<dbReference type="InterPro" id="IPR008271">
    <property type="entry name" value="Ser/Thr_kinase_AS"/>
</dbReference>
<sequence length="781" mass="86935">MANTLYFPLLLLLLAAFSTATAQQRHSNISRGSSLTPGSNLSWLSPSGLYAFGFHQQGNGYAVGIFLAGVAEKTIVWTANRDDPPVSKNATLLFATDGRLVLQLMQGQETSIANPDEPASSASMLDSGNFVLYSSDQRIVWQSFESPTDALLPGQRLTAGQQLFSSISQTNHSTGIFRLQMQADGNLVAYPVKTIGYTTNDAYWATGTNGVGDNVTLNFDEDGRLYLLNSSSNLLNLTEGENFQGRTIYLAKLDVDGIFRLYSQNLDEKRNWSIVWSNPKTKCDPKGLCGFNAYCILLDVEAKCVCVPGFDHVDPNNWSSGCERNYTAGSCKNEDGRLNYTMKPLDETTWLDNSYSVLAKSTKEDCAAACQGDCNCDAVIFQDRVCRLQSLPMSYGRKSSGSFAFAFFKVGVPEYITNGVPADQPKESNKKLTVEILIIGVSLAAFAFLVLAISGALIYRSNAWTYKRVSEKGNIELSEDLAPRAFTYGELDEVTNSFKEEIGRGSFGAVYKGTIQNNQKVVAVKRLEKVLAEGEREFQSEMKVIGRTHHRNLVRLYGYCLEGTKRLLVYEYMSNGSLANILFTSQNQPSWDERIGISLGIARGILYLHEECETQIVHCDIKPQNILMDECKCAKISDFGLAKLLKPDQTRTFTGIRGTRGYVAPEWHRNLPVTVKADIYSFGIVLLEIICCRRTVDWSLPEDEAILEEWVYQCYENRQLSKLVGDEKVDKRKLDRMVKVALWCIQDEPSLRPSMKKVLLMLEGTVDIPVPPSPTSFFSTI</sequence>
<evidence type="ECO:0000256" key="17">
    <source>
        <dbReference type="ARBA" id="ARBA00048679"/>
    </source>
</evidence>
<evidence type="ECO:0000256" key="11">
    <source>
        <dbReference type="ARBA" id="ARBA00022989"/>
    </source>
</evidence>